<protein>
    <submittedName>
        <fullName evidence="2">Uncharacterized protein</fullName>
    </submittedName>
</protein>
<feature type="transmembrane region" description="Helical" evidence="1">
    <location>
        <begin position="6"/>
        <end position="27"/>
    </location>
</feature>
<evidence type="ECO:0000256" key="1">
    <source>
        <dbReference type="SAM" id="Phobius"/>
    </source>
</evidence>
<organism evidence="2 3">
    <name type="scientific">Xenopus laevis</name>
    <name type="common">African clawed frog</name>
    <dbReference type="NCBI Taxonomy" id="8355"/>
    <lineage>
        <taxon>Eukaryota</taxon>
        <taxon>Metazoa</taxon>
        <taxon>Chordata</taxon>
        <taxon>Craniata</taxon>
        <taxon>Vertebrata</taxon>
        <taxon>Euteleostomi</taxon>
        <taxon>Amphibia</taxon>
        <taxon>Batrachia</taxon>
        <taxon>Anura</taxon>
        <taxon>Pipoidea</taxon>
        <taxon>Pipidae</taxon>
        <taxon>Xenopodinae</taxon>
        <taxon>Xenopus</taxon>
        <taxon>Xenopus</taxon>
    </lineage>
</organism>
<sequence>MGIRCISGLHICMCTSYLCVYVIFVCVRHICVCTSYLCVCVRHICVISVCVCTSYLCVRERHIFVCVYVISVCAHVCHVCVCACMSCLCVRMYVMSVCVRHICVCVCTSSVTRSTVYLANPNRQRDGTLSDSFYKVAQRCLTRKLHMTSGKKRRSECHCAGDLHSSRWEDSSGRLVAP</sequence>
<gene>
    <name evidence="2" type="ORF">XELAEV_18015787mg</name>
</gene>
<dbReference type="Proteomes" id="UP000694892">
    <property type="component" value="Chromosome 2S"/>
</dbReference>
<proteinExistence type="predicted"/>
<feature type="transmembrane region" description="Helical" evidence="1">
    <location>
        <begin position="34"/>
        <end position="56"/>
    </location>
</feature>
<reference evidence="3" key="1">
    <citation type="journal article" date="2016" name="Nature">
        <title>Genome evolution in the allotetraploid frog Xenopus laevis.</title>
        <authorList>
            <person name="Session A.M."/>
            <person name="Uno Y."/>
            <person name="Kwon T."/>
            <person name="Chapman J.A."/>
            <person name="Toyoda A."/>
            <person name="Takahashi S."/>
            <person name="Fukui A."/>
            <person name="Hikosaka A."/>
            <person name="Suzuki A."/>
            <person name="Kondo M."/>
            <person name="van Heeringen S.J."/>
            <person name="Quigley I."/>
            <person name="Heinz S."/>
            <person name="Ogino H."/>
            <person name="Ochi H."/>
            <person name="Hellsten U."/>
            <person name="Lyons J.B."/>
            <person name="Simakov O."/>
            <person name="Putnam N."/>
            <person name="Stites J."/>
            <person name="Kuroki Y."/>
            <person name="Tanaka T."/>
            <person name="Michiue T."/>
            <person name="Watanabe M."/>
            <person name="Bogdanovic O."/>
            <person name="Lister R."/>
            <person name="Georgiou G."/>
            <person name="Paranjpe S.S."/>
            <person name="van Kruijsbergen I."/>
            <person name="Shu S."/>
            <person name="Carlson J."/>
            <person name="Kinoshita T."/>
            <person name="Ohta Y."/>
            <person name="Mawaribuchi S."/>
            <person name="Jenkins J."/>
            <person name="Grimwood J."/>
            <person name="Schmutz J."/>
            <person name="Mitros T."/>
            <person name="Mozaffari S.V."/>
            <person name="Suzuki Y."/>
            <person name="Haramoto Y."/>
            <person name="Yamamoto T.S."/>
            <person name="Takagi C."/>
            <person name="Heald R."/>
            <person name="Miller K."/>
            <person name="Haudenschild C."/>
            <person name="Kitzman J."/>
            <person name="Nakayama T."/>
            <person name="Izutsu Y."/>
            <person name="Robert J."/>
            <person name="Fortriede J."/>
            <person name="Burns K."/>
            <person name="Lotay V."/>
            <person name="Karimi K."/>
            <person name="Yasuoka Y."/>
            <person name="Dichmann D.S."/>
            <person name="Flajnik M.F."/>
            <person name="Houston D.W."/>
            <person name="Shendure J."/>
            <person name="DuPasquier L."/>
            <person name="Vize P.D."/>
            <person name="Zorn A.M."/>
            <person name="Ito M."/>
            <person name="Marcotte E.M."/>
            <person name="Wallingford J.B."/>
            <person name="Ito Y."/>
            <person name="Asashima M."/>
            <person name="Ueno N."/>
            <person name="Matsuda Y."/>
            <person name="Veenstra G.J."/>
            <person name="Fujiyama A."/>
            <person name="Harland R.M."/>
            <person name="Taira M."/>
            <person name="Rokhsar D.S."/>
        </authorList>
    </citation>
    <scope>NUCLEOTIDE SEQUENCE [LARGE SCALE GENOMIC DNA]</scope>
    <source>
        <strain evidence="3">J</strain>
    </source>
</reference>
<name>A0A974DJU1_XENLA</name>
<accession>A0A974DJU1</accession>
<feature type="transmembrane region" description="Helical" evidence="1">
    <location>
        <begin position="62"/>
        <end position="90"/>
    </location>
</feature>
<keyword evidence="1" id="KW-1133">Transmembrane helix</keyword>
<evidence type="ECO:0000313" key="3">
    <source>
        <dbReference type="Proteomes" id="UP000694892"/>
    </source>
</evidence>
<keyword evidence="1" id="KW-0472">Membrane</keyword>
<dbReference type="AlphaFoldDB" id="A0A974DJU1"/>
<dbReference type="EMBL" id="CM004469">
    <property type="protein sequence ID" value="OCT92725.1"/>
    <property type="molecule type" value="Genomic_DNA"/>
</dbReference>
<keyword evidence="1" id="KW-0812">Transmembrane</keyword>
<evidence type="ECO:0000313" key="2">
    <source>
        <dbReference type="EMBL" id="OCT92725.1"/>
    </source>
</evidence>